<dbReference type="PROSITE" id="PS51465">
    <property type="entry name" value="KAZAL_2"/>
    <property type="match status" value="1"/>
</dbReference>
<evidence type="ECO:0000256" key="5">
    <source>
        <dbReference type="ARBA" id="ARBA00022989"/>
    </source>
</evidence>
<dbReference type="EMBL" id="CAJNOG010000025">
    <property type="protein sequence ID" value="CAF0786592.1"/>
    <property type="molecule type" value="Genomic_DNA"/>
</dbReference>
<dbReference type="PANTHER" id="PTHR11388">
    <property type="entry name" value="ORGANIC ANION TRANSPORTER"/>
    <property type="match status" value="1"/>
</dbReference>
<comment type="subcellular location">
    <subcellularLocation>
        <location evidence="1">Cell membrane</location>
        <topology evidence="1">Multi-pass membrane protein</topology>
    </subcellularLocation>
</comment>
<keyword evidence="7" id="KW-1015">Disulfide bond</keyword>
<feature type="transmembrane region" description="Helical" evidence="9">
    <location>
        <begin position="518"/>
        <end position="538"/>
    </location>
</feature>
<evidence type="ECO:0000256" key="2">
    <source>
        <dbReference type="ARBA" id="ARBA00009657"/>
    </source>
</evidence>
<dbReference type="PANTHER" id="PTHR11388:SF100">
    <property type="entry name" value="SOLUTE CARRIER ORGANIC ANION TRANSPORTER FAMILY MEMBER 4A1"/>
    <property type="match status" value="1"/>
</dbReference>
<evidence type="ECO:0000313" key="11">
    <source>
        <dbReference type="EMBL" id="CAF0786592.1"/>
    </source>
</evidence>
<feature type="transmembrane region" description="Helical" evidence="9">
    <location>
        <begin position="680"/>
        <end position="707"/>
    </location>
</feature>
<feature type="transmembrane region" description="Helical" evidence="9">
    <location>
        <begin position="109"/>
        <end position="132"/>
    </location>
</feature>
<feature type="transmembrane region" description="Helical" evidence="9">
    <location>
        <begin position="187"/>
        <end position="211"/>
    </location>
</feature>
<feature type="domain" description="Kazal-like" evidence="10">
    <location>
        <begin position="551"/>
        <end position="603"/>
    </location>
</feature>
<name>A0A813RWI3_9BILA</name>
<evidence type="ECO:0000256" key="1">
    <source>
        <dbReference type="ARBA" id="ARBA00004651"/>
    </source>
</evidence>
<dbReference type="InterPro" id="IPR002350">
    <property type="entry name" value="Kazal_dom"/>
</dbReference>
<accession>A0A813RWI3</accession>
<organism evidence="11 12">
    <name type="scientific">Adineta steineri</name>
    <dbReference type="NCBI Taxonomy" id="433720"/>
    <lineage>
        <taxon>Eukaryota</taxon>
        <taxon>Metazoa</taxon>
        <taxon>Spiralia</taxon>
        <taxon>Gnathifera</taxon>
        <taxon>Rotifera</taxon>
        <taxon>Eurotatoria</taxon>
        <taxon>Bdelloidea</taxon>
        <taxon>Adinetida</taxon>
        <taxon>Adinetidae</taxon>
        <taxon>Adineta</taxon>
    </lineage>
</organism>
<gene>
    <name evidence="11" type="ORF">JYZ213_LOCUS4490</name>
</gene>
<dbReference type="AlphaFoldDB" id="A0A813RWI3"/>
<comment type="caution">
    <text evidence="11">The sequence shown here is derived from an EMBL/GenBank/DDBJ whole genome shotgun (WGS) entry which is preliminary data.</text>
</comment>
<feature type="transmembrane region" description="Helical" evidence="9">
    <location>
        <begin position="771"/>
        <end position="793"/>
    </location>
</feature>
<keyword evidence="4 9" id="KW-0812">Transmembrane</keyword>
<dbReference type="Proteomes" id="UP000663845">
    <property type="component" value="Unassembled WGS sequence"/>
</dbReference>
<evidence type="ECO:0000256" key="6">
    <source>
        <dbReference type="ARBA" id="ARBA00023136"/>
    </source>
</evidence>
<sequence>MTPNIIVNPTEKSLINDYEHSKYKRYGWRNFRLDGILSQPLFAYIILCICNFVQNFSVNGANNAVISTLERVFFLNSVQSGLFLSLHDVATIFSSPFVGYLGSRYSSPIFFSLNMIIVGFGNMVIASSNFVYRDSSMNFNSDLPQILSTYTNVLFQCYKDPFNQLNITDTSCLKDNVLGNAAKNAKLVLYLGSFISGIGGVALPIVGVAYIERIFPREKATYCQGIYFAVGTVGGALGIVATGRFLSIYTKLTSRRRLPSWLTPSNPLWVGCWWLPYYIYGGLCILLGLFISGLPNYEKPGTKHLTSTSTENNLNASSLSISRQDSQTTISILSSRPPTPAVFTRGSESVTNLKNSSENTLPPLEPPFTEYRLSHRKLSPLQQKSLTVNEKTEGVINHAYSTESMPNQLPTTAPTSNVIPTLEALPKTVSENLREMCAVIRELLKNTRYIFITIAFLSEGILISGFVPFITKYFQYQHQLDTSTATLLTGAIALLSIIFGCPIGAYCINKFSWTPMKCARVCSIVFTGSAFLFLFLTMTCPELKFEYTACSNENTACCHNVYQPVCLASNPKEMFLSPCHFGCTNETVASNGNTYYSTCNCAADDSVTVTESACRFRRIPFCLASNPKEMFLSPCHFGCTNETVASNGNTYYSTCNCAADDSVTVTESACRFRRIPCPTIFALAMSGATLVVFLTAFIQVPMLQVLLYSVPLPYHSMALGLRQTIVRVFGQTTGPLLFGFVFDESCLVWLVDCYKRRTCTVYDNRRMGISMALSGFSARLISGICCIIVFTNWRLKHSNEIVRPPNSTRVDPMTPINRNEDSEKE</sequence>
<feature type="region of interest" description="Disordered" evidence="8">
    <location>
        <begin position="804"/>
        <end position="825"/>
    </location>
</feature>
<dbReference type="InterPro" id="IPR004156">
    <property type="entry name" value="OATP"/>
</dbReference>
<evidence type="ECO:0000256" key="8">
    <source>
        <dbReference type="SAM" id="MobiDB-lite"/>
    </source>
</evidence>
<feature type="transmembrane region" description="Helical" evidence="9">
    <location>
        <begin position="728"/>
        <end position="751"/>
    </location>
</feature>
<feature type="transmembrane region" description="Helical" evidence="9">
    <location>
        <begin position="223"/>
        <end position="248"/>
    </location>
</feature>
<dbReference type="GO" id="GO:0055085">
    <property type="term" value="P:transmembrane transport"/>
    <property type="evidence" value="ECO:0007669"/>
    <property type="project" value="InterPro"/>
</dbReference>
<keyword evidence="5 9" id="KW-1133">Transmembrane helix</keyword>
<dbReference type="SUPFAM" id="SSF103473">
    <property type="entry name" value="MFS general substrate transporter"/>
    <property type="match status" value="2"/>
</dbReference>
<dbReference type="GO" id="GO:0005886">
    <property type="term" value="C:plasma membrane"/>
    <property type="evidence" value="ECO:0007669"/>
    <property type="project" value="UniProtKB-SubCell"/>
</dbReference>
<evidence type="ECO:0000256" key="9">
    <source>
        <dbReference type="SAM" id="Phobius"/>
    </source>
</evidence>
<evidence type="ECO:0000313" key="12">
    <source>
        <dbReference type="Proteomes" id="UP000663845"/>
    </source>
</evidence>
<feature type="transmembrane region" description="Helical" evidence="9">
    <location>
        <begin position="483"/>
        <end position="506"/>
    </location>
</feature>
<protein>
    <recommendedName>
        <fullName evidence="10">Kazal-like domain-containing protein</fullName>
    </recommendedName>
</protein>
<reference evidence="11" key="1">
    <citation type="submission" date="2021-02" db="EMBL/GenBank/DDBJ databases">
        <authorList>
            <person name="Nowell W R."/>
        </authorList>
    </citation>
    <scope>NUCLEOTIDE SEQUENCE</scope>
</reference>
<feature type="transmembrane region" description="Helical" evidence="9">
    <location>
        <begin position="81"/>
        <end position="102"/>
    </location>
</feature>
<feature type="transmembrane region" description="Helical" evidence="9">
    <location>
        <begin position="268"/>
        <end position="291"/>
    </location>
</feature>
<evidence type="ECO:0000256" key="4">
    <source>
        <dbReference type="ARBA" id="ARBA00022692"/>
    </source>
</evidence>
<evidence type="ECO:0000256" key="3">
    <source>
        <dbReference type="ARBA" id="ARBA00022475"/>
    </source>
</evidence>
<evidence type="ECO:0000259" key="10">
    <source>
        <dbReference type="PROSITE" id="PS51465"/>
    </source>
</evidence>
<dbReference type="Pfam" id="PF03137">
    <property type="entry name" value="OATP"/>
    <property type="match status" value="2"/>
</dbReference>
<comment type="similarity">
    <text evidence="2">Belongs to the organo anion transporter (TC 2.A.60) family.</text>
</comment>
<keyword evidence="6 9" id="KW-0472">Membrane</keyword>
<proteinExistence type="inferred from homology"/>
<feature type="transmembrane region" description="Helical" evidence="9">
    <location>
        <begin position="449"/>
        <end position="471"/>
    </location>
</feature>
<feature type="transmembrane region" description="Helical" evidence="9">
    <location>
        <begin position="41"/>
        <end position="61"/>
    </location>
</feature>
<dbReference type="Gene3D" id="1.20.1250.20">
    <property type="entry name" value="MFS general substrate transporter like domains"/>
    <property type="match status" value="2"/>
</dbReference>
<keyword evidence="3" id="KW-1003">Cell membrane</keyword>
<dbReference type="InterPro" id="IPR036259">
    <property type="entry name" value="MFS_trans_sf"/>
</dbReference>
<evidence type="ECO:0000256" key="7">
    <source>
        <dbReference type="ARBA" id="ARBA00023157"/>
    </source>
</evidence>